<gene>
    <name evidence="1" type="ORF">TNCT_305538</name>
</gene>
<dbReference type="AlphaFoldDB" id="A0A8X6KML4"/>
<evidence type="ECO:0000313" key="2">
    <source>
        <dbReference type="Proteomes" id="UP000887116"/>
    </source>
</evidence>
<feature type="non-terminal residue" evidence="1">
    <location>
        <position position="1"/>
    </location>
</feature>
<accession>A0A8X6KML4</accession>
<sequence length="80" mass="8902">ILREKVGFVEKNMSQKKSTKTIQLETGEDLGHPHFDVSSEAQPDSVANGKFAFLSLPSTLRILLSSKNEFNIMSLLLELP</sequence>
<organism evidence="1 2">
    <name type="scientific">Trichonephila clavata</name>
    <name type="common">Joro spider</name>
    <name type="synonym">Nephila clavata</name>
    <dbReference type="NCBI Taxonomy" id="2740835"/>
    <lineage>
        <taxon>Eukaryota</taxon>
        <taxon>Metazoa</taxon>
        <taxon>Ecdysozoa</taxon>
        <taxon>Arthropoda</taxon>
        <taxon>Chelicerata</taxon>
        <taxon>Arachnida</taxon>
        <taxon>Araneae</taxon>
        <taxon>Araneomorphae</taxon>
        <taxon>Entelegynae</taxon>
        <taxon>Araneoidea</taxon>
        <taxon>Nephilidae</taxon>
        <taxon>Trichonephila</taxon>
    </lineage>
</organism>
<dbReference type="EMBL" id="BMAO01011991">
    <property type="protein sequence ID" value="GFQ78231.1"/>
    <property type="molecule type" value="Genomic_DNA"/>
</dbReference>
<reference evidence="1" key="1">
    <citation type="submission" date="2020-07" db="EMBL/GenBank/DDBJ databases">
        <title>Multicomponent nature underlies the extraordinary mechanical properties of spider dragline silk.</title>
        <authorList>
            <person name="Kono N."/>
            <person name="Nakamura H."/>
            <person name="Mori M."/>
            <person name="Yoshida Y."/>
            <person name="Ohtoshi R."/>
            <person name="Malay A.D."/>
            <person name="Moran D.A.P."/>
            <person name="Tomita M."/>
            <person name="Numata K."/>
            <person name="Arakawa K."/>
        </authorList>
    </citation>
    <scope>NUCLEOTIDE SEQUENCE</scope>
</reference>
<name>A0A8X6KML4_TRICU</name>
<comment type="caution">
    <text evidence="1">The sequence shown here is derived from an EMBL/GenBank/DDBJ whole genome shotgun (WGS) entry which is preliminary data.</text>
</comment>
<protein>
    <submittedName>
        <fullName evidence="1">Uncharacterized protein</fullName>
    </submittedName>
</protein>
<dbReference type="Proteomes" id="UP000887116">
    <property type="component" value="Unassembled WGS sequence"/>
</dbReference>
<evidence type="ECO:0000313" key="1">
    <source>
        <dbReference type="EMBL" id="GFQ78231.1"/>
    </source>
</evidence>
<keyword evidence="2" id="KW-1185">Reference proteome</keyword>
<proteinExistence type="predicted"/>